<accession>A0ABP6KJQ2</accession>
<dbReference type="SUPFAM" id="SSF53850">
    <property type="entry name" value="Periplasmic binding protein-like II"/>
    <property type="match status" value="1"/>
</dbReference>
<keyword evidence="8" id="KW-1185">Reference proteome</keyword>
<dbReference type="PIRSF" id="PIRSF002741">
    <property type="entry name" value="MppA"/>
    <property type="match status" value="1"/>
</dbReference>
<dbReference type="PANTHER" id="PTHR30290:SF10">
    <property type="entry name" value="PERIPLASMIC OLIGOPEPTIDE-BINDING PROTEIN-RELATED"/>
    <property type="match status" value="1"/>
</dbReference>
<protein>
    <submittedName>
        <fullName evidence="7">Peptide ABC transporter substrate-binding protein</fullName>
    </submittedName>
</protein>
<dbReference type="InterPro" id="IPR039424">
    <property type="entry name" value="SBP_5"/>
</dbReference>
<feature type="chain" id="PRO_5045275853" evidence="5">
    <location>
        <begin position="27"/>
        <end position="547"/>
    </location>
</feature>
<dbReference type="Pfam" id="PF00496">
    <property type="entry name" value="SBP_bac_5"/>
    <property type="match status" value="1"/>
</dbReference>
<dbReference type="PANTHER" id="PTHR30290">
    <property type="entry name" value="PERIPLASMIC BINDING COMPONENT OF ABC TRANSPORTER"/>
    <property type="match status" value="1"/>
</dbReference>
<gene>
    <name evidence="7" type="ORF">GCM10019998_07760</name>
</gene>
<dbReference type="EMBL" id="BAAAXQ010000024">
    <property type="protein sequence ID" value="GAA3014168.1"/>
    <property type="molecule type" value="Genomic_DNA"/>
</dbReference>
<dbReference type="Gene3D" id="3.40.190.10">
    <property type="entry name" value="Periplasmic binding protein-like II"/>
    <property type="match status" value="1"/>
</dbReference>
<evidence type="ECO:0000256" key="5">
    <source>
        <dbReference type="SAM" id="SignalP"/>
    </source>
</evidence>
<dbReference type="RefSeq" id="WP_068709724.1">
    <property type="nucleotide sequence ID" value="NZ_BAAAXQ010000024.1"/>
</dbReference>
<keyword evidence="3" id="KW-0813">Transport</keyword>
<dbReference type="Gene3D" id="3.10.105.10">
    <property type="entry name" value="Dipeptide-binding Protein, Domain 3"/>
    <property type="match status" value="1"/>
</dbReference>
<dbReference type="Gene3D" id="3.90.76.10">
    <property type="entry name" value="Dipeptide-binding Protein, Domain 1"/>
    <property type="match status" value="1"/>
</dbReference>
<dbReference type="InterPro" id="IPR030678">
    <property type="entry name" value="Peptide/Ni-bd"/>
</dbReference>
<evidence type="ECO:0000256" key="2">
    <source>
        <dbReference type="ARBA" id="ARBA00005695"/>
    </source>
</evidence>
<evidence type="ECO:0000313" key="7">
    <source>
        <dbReference type="EMBL" id="GAA3014168.1"/>
    </source>
</evidence>
<name>A0ABP6KJQ2_9ENTE</name>
<organism evidence="7 8">
    <name type="scientific">Tetragenococcus solitarius</name>
    <dbReference type="NCBI Taxonomy" id="71453"/>
    <lineage>
        <taxon>Bacteria</taxon>
        <taxon>Bacillati</taxon>
        <taxon>Bacillota</taxon>
        <taxon>Bacilli</taxon>
        <taxon>Lactobacillales</taxon>
        <taxon>Enterococcaceae</taxon>
        <taxon>Tetragenococcus</taxon>
    </lineage>
</organism>
<dbReference type="PROSITE" id="PS51257">
    <property type="entry name" value="PROKAR_LIPOPROTEIN"/>
    <property type="match status" value="1"/>
</dbReference>
<dbReference type="InterPro" id="IPR000914">
    <property type="entry name" value="SBP_5_dom"/>
</dbReference>
<dbReference type="CDD" id="cd08504">
    <property type="entry name" value="PBP2_OppA"/>
    <property type="match status" value="1"/>
</dbReference>
<comment type="caution">
    <text evidence="7">The sequence shown here is derived from an EMBL/GenBank/DDBJ whole genome shotgun (WGS) entry which is preliminary data.</text>
</comment>
<proteinExistence type="inferred from homology"/>
<evidence type="ECO:0000256" key="1">
    <source>
        <dbReference type="ARBA" id="ARBA00004196"/>
    </source>
</evidence>
<keyword evidence="4 5" id="KW-0732">Signal</keyword>
<evidence type="ECO:0000256" key="4">
    <source>
        <dbReference type="ARBA" id="ARBA00022729"/>
    </source>
</evidence>
<feature type="signal peptide" evidence="5">
    <location>
        <begin position="1"/>
        <end position="26"/>
    </location>
</feature>
<evidence type="ECO:0000313" key="8">
    <source>
        <dbReference type="Proteomes" id="UP001501577"/>
    </source>
</evidence>
<evidence type="ECO:0000256" key="3">
    <source>
        <dbReference type="ARBA" id="ARBA00022448"/>
    </source>
</evidence>
<dbReference type="Proteomes" id="UP001501577">
    <property type="component" value="Unassembled WGS sequence"/>
</dbReference>
<comment type="similarity">
    <text evidence="2">Belongs to the bacterial solute-binding protein 5 family.</text>
</comment>
<comment type="subcellular location">
    <subcellularLocation>
        <location evidence="1">Cell envelope</location>
    </subcellularLocation>
</comment>
<reference evidence="8" key="1">
    <citation type="journal article" date="2019" name="Int. J. Syst. Evol. Microbiol.">
        <title>The Global Catalogue of Microorganisms (GCM) 10K type strain sequencing project: providing services to taxonomists for standard genome sequencing and annotation.</title>
        <authorList>
            <consortium name="The Broad Institute Genomics Platform"/>
            <consortium name="The Broad Institute Genome Sequencing Center for Infectious Disease"/>
            <person name="Wu L."/>
            <person name="Ma J."/>
        </authorList>
    </citation>
    <scope>NUCLEOTIDE SEQUENCE [LARGE SCALE GENOMIC DNA]</scope>
    <source>
        <strain evidence="8">JCM 8736</strain>
    </source>
</reference>
<feature type="domain" description="Solute-binding protein family 5" evidence="6">
    <location>
        <begin position="84"/>
        <end position="466"/>
    </location>
</feature>
<evidence type="ECO:0000259" key="6">
    <source>
        <dbReference type="Pfam" id="PF00496"/>
    </source>
</evidence>
<sequence>MEYFLKKKIYLSLVACSFILAGCQSGSQENTEAENQEFSMAFSGEMGSADLSLATDSYSFTTLNNAYEGLYRLDENNEPVLAGASEEAEVSEDGLIYNINLREDAQWSNGDPVTAEDYVYSWQRTVDPDTASSYAYMLAPVENAEKISDGDLEPSELGIQANSEYELEIHLEEPTPYFLSLLAFPTFFPQNESVVEEYGDEYALTSENAVYNGPFLLTNFDGSGADTSWNLEKNPDYWDADEVNLDTINFEVVAETSTAYNLFEDGQMDDVTLSGELALQNVNHEAYVVEESAMTQYLELNQEAEDSPFRNKNLREAISLLIDREHIVDSILGNGSLAAKGFVPSDLSSNPETDVDFVEDADTTLKTDVDQAQESWETAKSELGVDELSIELLTSDTDESKQLAEYMQGVLEENLEGISIEITNVPLNVRLDRSDSGDFEMVMNNWIGDYPDPMGFLELLTSDSSYNRGSWENEEYDQLIEAANNQDVNDPAARWQDMIEAERVLNEDLGVIPIYQGADAHLRSPDINGLITHPVGAQFDFKTASME</sequence>